<dbReference type="PATRIC" id="fig|1653479.3.peg.4969"/>
<organism evidence="2 3">
    <name type="scientific">Rhodococcoides fascians</name>
    <name type="common">Rhodococcus fascians</name>
    <dbReference type="NCBI Taxonomy" id="1828"/>
    <lineage>
        <taxon>Bacteria</taxon>
        <taxon>Bacillati</taxon>
        <taxon>Actinomycetota</taxon>
        <taxon>Actinomycetes</taxon>
        <taxon>Mycobacteriales</taxon>
        <taxon>Nocardiaceae</taxon>
        <taxon>Rhodococcoides</taxon>
    </lineage>
</organism>
<proteinExistence type="predicted"/>
<dbReference type="KEGG" id="rhs:A3Q41_04911"/>
<geneLocation type="plasmid" evidence="2 3">
    <name>unnamed1</name>
</geneLocation>
<evidence type="ECO:0000259" key="1">
    <source>
        <dbReference type="Pfam" id="PF26526"/>
    </source>
</evidence>
<protein>
    <recommendedName>
        <fullName evidence="1">DUF8175 domain-containing protein</fullName>
    </recommendedName>
</protein>
<evidence type="ECO:0000313" key="2">
    <source>
        <dbReference type="EMBL" id="AMY26166.1"/>
    </source>
</evidence>
<dbReference type="InterPro" id="IPR058488">
    <property type="entry name" value="DUF8175"/>
</dbReference>
<reference evidence="3" key="2">
    <citation type="submission" date="2016-04" db="EMBL/GenBank/DDBJ databases">
        <title>Complete Genome and Plasmid Sequences for Rhodococcus fascians D188 and Draft Sequences for Rhodococcus spp. Isolates PBTS 1 and PBTS 2.</title>
        <authorList>
            <person name="Stamer R."/>
            <person name="Vereecke D."/>
            <person name="Zhang Y."/>
            <person name="Schilkey F."/>
            <person name="Devitt N."/>
            <person name="Randall J."/>
        </authorList>
    </citation>
    <scope>NUCLEOTIDE SEQUENCE [LARGE SCALE GENOMIC DNA]</scope>
    <source>
        <strain evidence="3">PBTS2</strain>
        <plasmid evidence="3">unnamed1</plasmid>
    </source>
</reference>
<dbReference type="EMBL" id="CP015221">
    <property type="protein sequence ID" value="AMY26166.1"/>
    <property type="molecule type" value="Genomic_DNA"/>
</dbReference>
<dbReference type="Proteomes" id="UP000076038">
    <property type="component" value="Plasmid unnamed1"/>
</dbReference>
<keyword evidence="3" id="KW-1185">Reference proteome</keyword>
<reference evidence="2 3" key="1">
    <citation type="journal article" date="2016" name="Genome Announc.">
        <title>Complete Genome and Plasmid Sequences for Rhodococcus fascians D188 and Draft Sequences for Rhodococcus Isolates PBTS 1 and PBTS 2.</title>
        <authorList>
            <person name="Stamler R.A."/>
            <person name="Vereecke D."/>
            <person name="Zhang Y."/>
            <person name="Schilkey F."/>
            <person name="Devitt N."/>
            <person name="Randall J.J."/>
        </authorList>
    </citation>
    <scope>NUCLEOTIDE SEQUENCE [LARGE SCALE GENOMIC DNA]</scope>
    <source>
        <strain evidence="2 3">PBTS2</strain>
        <plasmid evidence="2">unnamed1</plasmid>
    </source>
</reference>
<sequence length="91" mass="10119">MGRQPSVGLHQRHRSLRRPEIVGYTIEEYSADAADVSIVQRFPDDSLASTLTPVTWSGDDWKLTLPVSDTNPVEDLATLPDDIVDLEGTRQ</sequence>
<evidence type="ECO:0000313" key="3">
    <source>
        <dbReference type="Proteomes" id="UP000076038"/>
    </source>
</evidence>
<feature type="domain" description="DUF8175" evidence="1">
    <location>
        <begin position="17"/>
        <end position="79"/>
    </location>
</feature>
<accession>A0A143QTL3</accession>
<dbReference type="Pfam" id="PF26526">
    <property type="entry name" value="DUF8175"/>
    <property type="match status" value="1"/>
</dbReference>
<name>A0A143QTL3_RHOFA</name>
<dbReference type="AlphaFoldDB" id="A0A143QTL3"/>
<gene>
    <name evidence="2" type="ORF">A3Q41_04911</name>
</gene>
<keyword evidence="2" id="KW-0614">Plasmid</keyword>